<evidence type="ECO:0000256" key="1">
    <source>
        <dbReference type="SAM" id="MobiDB-lite"/>
    </source>
</evidence>
<dbReference type="RefSeq" id="XP_031806819.1">
    <property type="nucleotide sequence ID" value="XM_031950959.1"/>
</dbReference>
<dbReference type="InParanoid" id="A0A7N4NRQ2"/>
<feature type="region of interest" description="Disordered" evidence="1">
    <location>
        <begin position="525"/>
        <end position="545"/>
    </location>
</feature>
<reference evidence="3" key="3">
    <citation type="submission" date="2025-09" db="UniProtKB">
        <authorList>
            <consortium name="Ensembl"/>
        </authorList>
    </citation>
    <scope>IDENTIFICATION</scope>
</reference>
<dbReference type="InterPro" id="IPR039110">
    <property type="entry name" value="KNL2-like"/>
</dbReference>
<dbReference type="Pfam" id="PF09133">
    <property type="entry name" value="SANTA"/>
    <property type="match status" value="1"/>
</dbReference>
<dbReference type="GO" id="GO:0000775">
    <property type="term" value="C:chromosome, centromeric region"/>
    <property type="evidence" value="ECO:0007669"/>
    <property type="project" value="TreeGrafter"/>
</dbReference>
<evidence type="ECO:0000313" key="3">
    <source>
        <dbReference type="Ensembl" id="ENSSHAP00000026223.1"/>
    </source>
</evidence>
<feature type="compositionally biased region" description="Polar residues" evidence="1">
    <location>
        <begin position="818"/>
        <end position="830"/>
    </location>
</feature>
<feature type="domain" description="SANTA" evidence="2">
    <location>
        <begin position="408"/>
        <end position="493"/>
    </location>
</feature>
<name>A0A7N4NRQ2_SARHA</name>
<dbReference type="Gene3D" id="1.10.10.60">
    <property type="entry name" value="Homeodomain-like"/>
    <property type="match status" value="1"/>
</dbReference>
<dbReference type="PANTHER" id="PTHR16124:SF3">
    <property type="entry name" value="MIS18-BINDING PROTEIN 1"/>
    <property type="match status" value="1"/>
</dbReference>
<keyword evidence="4" id="KW-1185">Reference proteome</keyword>
<reference evidence="3 4" key="1">
    <citation type="journal article" date="2011" name="Proc. Natl. Acad. Sci. U.S.A.">
        <title>Genetic diversity and population structure of the endangered marsupial Sarcophilus harrisii (Tasmanian devil).</title>
        <authorList>
            <person name="Miller W."/>
            <person name="Hayes V.M."/>
            <person name="Ratan A."/>
            <person name="Petersen D.C."/>
            <person name="Wittekindt N.E."/>
            <person name="Miller J."/>
            <person name="Walenz B."/>
            <person name="Knight J."/>
            <person name="Qi J."/>
            <person name="Zhao F."/>
            <person name="Wang Q."/>
            <person name="Bedoya-Reina O.C."/>
            <person name="Katiyar N."/>
            <person name="Tomsho L.P."/>
            <person name="Kasson L.M."/>
            <person name="Hardie R.A."/>
            <person name="Woodbridge P."/>
            <person name="Tindall E.A."/>
            <person name="Bertelsen M.F."/>
            <person name="Dixon D."/>
            <person name="Pyecroft S."/>
            <person name="Helgen K.M."/>
            <person name="Lesk A.M."/>
            <person name="Pringle T.H."/>
            <person name="Patterson N."/>
            <person name="Zhang Y."/>
            <person name="Kreiss A."/>
            <person name="Woods G.M."/>
            <person name="Jones M.E."/>
            <person name="Schuster S.C."/>
        </authorList>
    </citation>
    <scope>NUCLEOTIDE SEQUENCE [LARGE SCALE GENOMIC DNA]</scope>
</reference>
<dbReference type="RefSeq" id="XP_012395531.1">
    <property type="nucleotide sequence ID" value="XM_012540077.3"/>
</dbReference>
<protein>
    <submittedName>
        <fullName evidence="3">MIS18 binding protein 1</fullName>
    </submittedName>
</protein>
<gene>
    <name evidence="3" type="primary">MIS18BP1</name>
</gene>
<organism evidence="3 4">
    <name type="scientific">Sarcophilus harrisii</name>
    <name type="common">Tasmanian devil</name>
    <name type="synonym">Sarcophilus laniarius</name>
    <dbReference type="NCBI Taxonomy" id="9305"/>
    <lineage>
        <taxon>Eukaryota</taxon>
        <taxon>Metazoa</taxon>
        <taxon>Chordata</taxon>
        <taxon>Craniata</taxon>
        <taxon>Vertebrata</taxon>
        <taxon>Euteleostomi</taxon>
        <taxon>Mammalia</taxon>
        <taxon>Metatheria</taxon>
        <taxon>Dasyuromorphia</taxon>
        <taxon>Dasyuridae</taxon>
        <taxon>Sarcophilus</taxon>
    </lineage>
</organism>
<dbReference type="KEGG" id="shr:105749076"/>
<dbReference type="GeneID" id="105749076"/>
<dbReference type="AlphaFoldDB" id="A0A7N4NRQ2"/>
<feature type="region of interest" description="Disordered" evidence="1">
    <location>
        <begin position="608"/>
        <end position="642"/>
    </location>
</feature>
<feature type="region of interest" description="Disordered" evidence="1">
    <location>
        <begin position="808"/>
        <end position="934"/>
    </location>
</feature>
<feature type="region of interest" description="Disordered" evidence="1">
    <location>
        <begin position="304"/>
        <end position="331"/>
    </location>
</feature>
<feature type="region of interest" description="Disordered" evidence="1">
    <location>
        <begin position="975"/>
        <end position="1018"/>
    </location>
</feature>
<feature type="compositionally biased region" description="Basic and acidic residues" evidence="1">
    <location>
        <begin position="977"/>
        <end position="990"/>
    </location>
</feature>
<dbReference type="FunCoup" id="A0A7N4NRQ2">
    <property type="interactions" value="1692"/>
</dbReference>
<dbReference type="Proteomes" id="UP000007648">
    <property type="component" value="Unassembled WGS sequence"/>
</dbReference>
<dbReference type="PANTHER" id="PTHR16124">
    <property type="entry name" value="MIS18-BINDING PROTEIN 1"/>
    <property type="match status" value="1"/>
</dbReference>
<dbReference type="CTD" id="55320"/>
<dbReference type="RefSeq" id="XP_031806821.1">
    <property type="nucleotide sequence ID" value="XM_031950961.1"/>
</dbReference>
<reference evidence="3" key="2">
    <citation type="submission" date="2025-08" db="UniProtKB">
        <authorList>
            <consortium name="Ensembl"/>
        </authorList>
    </citation>
    <scope>IDENTIFICATION</scope>
</reference>
<dbReference type="RefSeq" id="XP_031806820.1">
    <property type="nucleotide sequence ID" value="XM_031950960.1"/>
</dbReference>
<evidence type="ECO:0000313" key="4">
    <source>
        <dbReference type="Proteomes" id="UP000007648"/>
    </source>
</evidence>
<dbReference type="OrthoDB" id="118550at2759"/>
<evidence type="ECO:0000259" key="2">
    <source>
        <dbReference type="Pfam" id="PF09133"/>
    </source>
</evidence>
<feature type="compositionally biased region" description="Basic and acidic residues" evidence="1">
    <location>
        <begin position="615"/>
        <end position="626"/>
    </location>
</feature>
<feature type="compositionally biased region" description="Basic and acidic residues" evidence="1">
    <location>
        <begin position="525"/>
        <end position="534"/>
    </location>
</feature>
<proteinExistence type="predicted"/>
<sequence length="1191" mass="134401">MITSCPKSPETSRFSLNSLRKGNAPINAVLSKNIPSETLTPLKDLVKYKNNNLNDNNNTNDLEEHLSPKVEHCKSEINSLQSTIIAGNLGSDNFSDGSDGKANEQKEATFFASEEVFKNNKTFDIVTYDSPAKIFQKMKTRSLQASQKSLFTDGTSLELQKSQRDIILSPVSLEKSNLEKTFISGFPDCHKVSSENHSFSGEPPISSGRKAFSLAKEAPQINFQNKFFFPVKQKILHQQENHSYQQNLTYDITASKEKHENISTSVILSEALARSARFIQDDENRVTSVEFSMSDTLILESIDADDERSQSPHINGISTDCEPANPGSQLPKCDNEMSTKGLLGQEMSEENEEKLSKTVQQGSTSDMFKVLISAPKTHIAAPEKKVSKVSTNVSHSSKNAFSTKKKEICLQKWMIRNMNNNTAVCVEGKLIDTPDLYWHSNAIVERLDYNRLRTISGNIYVLKGTIDTVSMKEAGFPANFTRKFIFGFPKNWKLYVDDLLQELRACAKKGKKCKLDQQETDKSVFDSRIKKSDTSEETGTEMIPQSAKIKNTTYDVSENCSEISTECDALHKVTELNMVNNDQHLKVPLKLRCSEHTNCDNQMNVTFQTGGKNCLPKEESAAKNESKQMSSPKKSKNHEAKTNEKIFKSLKRVRKNVVKDITQELIESSDTQSSREEFLSDTEKMECMNNREKKLTVMLTPMNSRKILEQKCREHNLSITTIKRISELALPKHKVKNDGNKTDLKKNKNNRLLRSLEKTFGNGLAYKSENEEDTGIYASVTINQKIKVPSPPKEQSSTSDFERKIKKSLRLKRIDPPGSSSSHKIQTKGTEISSQESETEEESKKKAQVGMKTRQKDTKETIIDQSKCKRKDSRKSPVIIEHESEESDKDVHSKTKKSNPSSNKTIQKIGNRRKFSSAEVMGSRKTKKQPLECFPDLIKEDNSTEKELQKFQGALSSVPKQKHGFWLNVATAMGPRTAEESQKKHMEEQQGRGSQKRAVKKIPSPKVSNGPGVDTDTNQPVRITARVGTLKRKQQMRDFLEQLPKDDHDDMFSGSPLHNQRIQLPNFEVSQDDDFPHMDKDPTTPSSVIYPLAKTPQCQHVSPGMLESVNRKDCDKYVFQMQKDNKTHGGIVWANVKKKLVGSDFTTPTSRRAQCNKGIKPDIGKLFSHTTKLNFDEEEQDDYFSNSDPGE</sequence>
<dbReference type="Ensembl" id="ENSSHAT00000029430.1">
    <property type="protein sequence ID" value="ENSSHAP00000026223.1"/>
    <property type="gene ID" value="ENSSHAG00000012216.2"/>
</dbReference>
<dbReference type="GeneTree" id="ENSGT00390000007395"/>
<accession>A0A7N4NRQ2</accession>
<dbReference type="InterPro" id="IPR015216">
    <property type="entry name" value="SANTA"/>
</dbReference>